<name>A0A172JIB1_BPPB1</name>
<accession>A0A172JIB1</accession>
<reference evidence="1 2" key="1">
    <citation type="journal article" date="2016" name="Virology">
        <title>The genome of AR9, a giant transducing Bacillus phage encoding two multisubunit RNA polymerases.</title>
        <authorList>
            <person name="Lavysh D."/>
            <person name="Sokolova M."/>
            <person name="Minakhin L."/>
            <person name="Yakunina M."/>
            <person name="Artamonova T."/>
            <person name="Kozyavkin S."/>
            <person name="Makarova K.S."/>
            <person name="Koonin E.V."/>
            <person name="Severinov K."/>
        </authorList>
    </citation>
    <scope>NUCLEOTIDE SEQUENCE [LARGE SCALE GENOMIC DNA]</scope>
</reference>
<dbReference type="EMBL" id="KU878088">
    <property type="protein sequence ID" value="AMS01294.1"/>
    <property type="molecule type" value="Genomic_DNA"/>
</dbReference>
<keyword evidence="1" id="KW-0808">Transferase</keyword>
<gene>
    <name evidence="1" type="ORF">AR9_g210</name>
</gene>
<dbReference type="GeneID" id="29058928"/>
<organism evidence="1 2">
    <name type="scientific">Bacillus phage AR9</name>
    <dbReference type="NCBI Taxonomy" id="1815509"/>
    <lineage>
        <taxon>Viruses</taxon>
        <taxon>Duplodnaviria</taxon>
        <taxon>Heunggongvirae</taxon>
        <taxon>Uroviricota</taxon>
        <taxon>Caudoviricetes</taxon>
        <taxon>Takahashivirus</taxon>
        <taxon>Bacillus phage PBS1</taxon>
    </lineage>
</organism>
<sequence>MWKQALKLKGTKDLIDEEIINLDDVILTKPVYNKVKNTIEKAIARNELVTTNLKGVGKTTAVIKLAKKYDLSVVTLHSEVEELSEKFNYGRIYSLQMITGNLDDYKNHKFIVDCGRNTEGVINALRNNGLNVISGVICN</sequence>
<dbReference type="GO" id="GO:0016301">
    <property type="term" value="F:kinase activity"/>
    <property type="evidence" value="ECO:0007669"/>
    <property type="project" value="UniProtKB-KW"/>
</dbReference>
<proteinExistence type="predicted"/>
<dbReference type="KEGG" id="vg:29058928"/>
<protein>
    <submittedName>
        <fullName evidence="1">Putative P-loop kinase/ATPase</fullName>
    </submittedName>
</protein>
<dbReference type="Proteomes" id="UP000202618">
    <property type="component" value="Segment"/>
</dbReference>
<evidence type="ECO:0000313" key="2">
    <source>
        <dbReference type="Proteomes" id="UP000202618"/>
    </source>
</evidence>
<dbReference type="RefSeq" id="YP_009283114.1">
    <property type="nucleotide sequence ID" value="NC_031039.1"/>
</dbReference>
<keyword evidence="1" id="KW-0418">Kinase</keyword>
<evidence type="ECO:0000313" key="1">
    <source>
        <dbReference type="EMBL" id="AMS01294.1"/>
    </source>
</evidence>